<accession>A0A813QEY4</accession>
<comment type="caution">
    <text evidence="10">The sequence shown here is derived from an EMBL/GenBank/DDBJ whole genome shotgun (WGS) entry which is preliminary data.</text>
</comment>
<proteinExistence type="predicted"/>
<evidence type="ECO:0000256" key="7">
    <source>
        <dbReference type="ARBA" id="ARBA00049568"/>
    </source>
</evidence>
<dbReference type="InterPro" id="IPR029058">
    <property type="entry name" value="AB_hydrolase_fold"/>
</dbReference>
<dbReference type="AlphaFoldDB" id="A0A813QEY4"/>
<evidence type="ECO:0000256" key="5">
    <source>
        <dbReference type="ARBA" id="ARBA00046308"/>
    </source>
</evidence>
<reference evidence="10" key="1">
    <citation type="submission" date="2021-02" db="EMBL/GenBank/DDBJ databases">
        <authorList>
            <person name="Nowell W R."/>
        </authorList>
    </citation>
    <scope>NUCLEOTIDE SEQUENCE</scope>
    <source>
        <strain evidence="10">Ploen Becks lab</strain>
    </source>
</reference>
<evidence type="ECO:0000256" key="3">
    <source>
        <dbReference type="ARBA" id="ARBA00037797"/>
    </source>
</evidence>
<dbReference type="PRINTS" id="PR00111">
    <property type="entry name" value="ABHYDROLASE"/>
</dbReference>
<dbReference type="Gene3D" id="3.40.50.1820">
    <property type="entry name" value="alpha/beta hydrolase"/>
    <property type="match status" value="1"/>
</dbReference>
<evidence type="ECO:0000259" key="8">
    <source>
        <dbReference type="Pfam" id="PF00561"/>
    </source>
</evidence>
<evidence type="ECO:0000256" key="2">
    <source>
        <dbReference type="ARBA" id="ARBA00013254"/>
    </source>
</evidence>
<protein>
    <recommendedName>
        <fullName evidence="2">acylglycerol lipase</fullName>
        <ecNumber evidence="2">3.1.1.23</ecNumber>
    </recommendedName>
</protein>
<dbReference type="SUPFAM" id="SSF53474">
    <property type="entry name" value="alpha/beta-Hydrolases"/>
    <property type="match status" value="1"/>
</dbReference>
<dbReference type="GO" id="GO:0031902">
    <property type="term" value="C:late endosome membrane"/>
    <property type="evidence" value="ECO:0007669"/>
    <property type="project" value="UniProtKB-SubCell"/>
</dbReference>
<feature type="domain" description="AB hydrolase-1" evidence="8">
    <location>
        <begin position="158"/>
        <end position="261"/>
    </location>
</feature>
<comment type="catalytic activity">
    <reaction evidence="1">
        <text>Hydrolyzes glycerol monoesters of long-chain fatty acids.</text>
        <dbReference type="EC" id="3.1.1.23"/>
    </reaction>
</comment>
<evidence type="ECO:0000313" key="10">
    <source>
        <dbReference type="EMBL" id="CAF0766078.1"/>
    </source>
</evidence>
<dbReference type="InterPro" id="IPR013595">
    <property type="entry name" value="Pept_S33_TAP-like_C"/>
</dbReference>
<dbReference type="GO" id="GO:0046464">
    <property type="term" value="P:acylglycerol catabolic process"/>
    <property type="evidence" value="ECO:0007669"/>
    <property type="project" value="TreeGrafter"/>
</dbReference>
<gene>
    <name evidence="10" type="ORF">OXX778_LOCUS4698</name>
</gene>
<feature type="domain" description="Peptidase S33 tripeptidyl aminopeptidase-like C-terminal" evidence="9">
    <location>
        <begin position="334"/>
        <end position="394"/>
    </location>
</feature>
<evidence type="ECO:0000256" key="1">
    <source>
        <dbReference type="ARBA" id="ARBA00001613"/>
    </source>
</evidence>
<dbReference type="PANTHER" id="PTHR43798">
    <property type="entry name" value="MONOACYLGLYCEROL LIPASE"/>
    <property type="match status" value="1"/>
</dbReference>
<name>A0A813QEY4_9BILA</name>
<dbReference type="GO" id="GO:0047372">
    <property type="term" value="F:monoacylglycerol lipase activity"/>
    <property type="evidence" value="ECO:0007669"/>
    <property type="project" value="UniProtKB-EC"/>
</dbReference>
<comment type="subcellular location">
    <subcellularLocation>
        <location evidence="3">Late endosome membrane</location>
        <topology evidence="3">Single-pass type II membrane protein</topology>
    </subcellularLocation>
    <subcellularLocation>
        <location evidence="4">Lysosome membrane</location>
        <topology evidence="4">Single-pass type II membrane protein</topology>
    </subcellularLocation>
    <subcellularLocation>
        <location evidence="5">Mitochondrion membrane</location>
        <topology evidence="5">Single-pass type II membrane protein</topology>
    </subcellularLocation>
</comment>
<dbReference type="EMBL" id="CAJNOC010000475">
    <property type="protein sequence ID" value="CAF0766078.1"/>
    <property type="molecule type" value="Genomic_DNA"/>
</dbReference>
<evidence type="ECO:0000256" key="4">
    <source>
        <dbReference type="ARBA" id="ARBA00037874"/>
    </source>
</evidence>
<dbReference type="Pfam" id="PF08386">
    <property type="entry name" value="Abhydrolase_4"/>
    <property type="match status" value="1"/>
</dbReference>
<dbReference type="GO" id="GO:0031966">
    <property type="term" value="C:mitochondrial membrane"/>
    <property type="evidence" value="ECO:0007669"/>
    <property type="project" value="UniProtKB-SubCell"/>
</dbReference>
<comment type="function">
    <text evidence="7">Lipase that preferentially hydrolysis medium-chain saturated monoacylglycerols including 2-arachidonoylglycerol. Through 2-arachidonoylglycerol degradation may regulate endocannabinoid signaling pathways. Also has a lysophosphatidyl lipase activity with a preference for lysophosphatidylglycerol among other lysophospholipids. Also able to degrade bis(monoacylglycero)phosphate (BMP) and constitutes the major enzyme for BMP catabolism. BMP, also known as lysobisphosphatidic acid, is enriched in late endosomes and lysosomes and plays a key role in the formation of intraluminal vesicles and in lipid sorting.</text>
</comment>
<organism evidence="10 11">
    <name type="scientific">Brachionus calyciflorus</name>
    <dbReference type="NCBI Taxonomy" id="104777"/>
    <lineage>
        <taxon>Eukaryota</taxon>
        <taxon>Metazoa</taxon>
        <taxon>Spiralia</taxon>
        <taxon>Gnathifera</taxon>
        <taxon>Rotifera</taxon>
        <taxon>Eurotatoria</taxon>
        <taxon>Monogononta</taxon>
        <taxon>Pseudotrocha</taxon>
        <taxon>Ploima</taxon>
        <taxon>Brachionidae</taxon>
        <taxon>Brachionus</taxon>
    </lineage>
</organism>
<sequence length="395" mass="45752">MICCETNIEIQPEGLFPQNFSQKSICVKNEKEINLVHLNENRIVYEEDLSAENLDLKAANIDISSEIISQQPKSKPHNFETDQLNDKIQIKKFPQSSKKNNFLSLNFSSIQSLVESNFFEKKIDKNINYLNGIDTFGLKITYKNYLSTKAKQEKKILPLLFFIHGVGGSSVTWKHQLKFFGDLGFEIIALDLIGHGKSTKSKDKNDYTFGEICTHVLKIFDIYAKNENVIIAHSYGCSFAVYLSQERYKLIKKLVLISGGLPFPLNYQNFFLDAPLIFFKCIKPFVNCHFYCSAFGQNYQDNYLEAFKISAESLFYTMKGQYWHPIFKKDKYFKDQKVLLIEGENDKFVPYKDAFEMFKGLDNSYLIQIEEGSHMILLEESDVINKLILLFLKDP</sequence>
<comment type="catalytic activity">
    <reaction evidence="6">
        <text>1-dodecanoylglycerol + H2O = dodecanoate + glycerol + H(+)</text>
        <dbReference type="Rhea" id="RHEA:44316"/>
        <dbReference type="ChEBI" id="CHEBI:15377"/>
        <dbReference type="ChEBI" id="CHEBI:15378"/>
        <dbReference type="ChEBI" id="CHEBI:17754"/>
        <dbReference type="ChEBI" id="CHEBI:18262"/>
        <dbReference type="ChEBI" id="CHEBI:75539"/>
    </reaction>
</comment>
<dbReference type="InterPro" id="IPR000073">
    <property type="entry name" value="AB_hydrolase_1"/>
</dbReference>
<dbReference type="EC" id="3.1.1.23" evidence="2"/>
<dbReference type="InterPro" id="IPR050266">
    <property type="entry name" value="AB_hydrolase_sf"/>
</dbReference>
<dbReference type="Pfam" id="PF00561">
    <property type="entry name" value="Abhydrolase_1"/>
    <property type="match status" value="1"/>
</dbReference>
<evidence type="ECO:0000259" key="9">
    <source>
        <dbReference type="Pfam" id="PF08386"/>
    </source>
</evidence>
<keyword evidence="11" id="KW-1185">Reference proteome</keyword>
<dbReference type="PANTHER" id="PTHR43798:SF5">
    <property type="entry name" value="MONOACYLGLYCEROL LIPASE ABHD6"/>
    <property type="match status" value="1"/>
</dbReference>
<dbReference type="GO" id="GO:0005765">
    <property type="term" value="C:lysosomal membrane"/>
    <property type="evidence" value="ECO:0007669"/>
    <property type="project" value="UniProtKB-SubCell"/>
</dbReference>
<dbReference type="OrthoDB" id="428974at2759"/>
<evidence type="ECO:0000313" key="11">
    <source>
        <dbReference type="Proteomes" id="UP000663879"/>
    </source>
</evidence>
<evidence type="ECO:0000256" key="6">
    <source>
        <dbReference type="ARBA" id="ARBA00047662"/>
    </source>
</evidence>
<dbReference type="Proteomes" id="UP000663879">
    <property type="component" value="Unassembled WGS sequence"/>
</dbReference>